<dbReference type="EMBL" id="JAVMIP010000027">
    <property type="protein sequence ID" value="MDS3862344.1"/>
    <property type="molecule type" value="Genomic_DNA"/>
</dbReference>
<dbReference type="Gene3D" id="1.25.40.10">
    <property type="entry name" value="Tetratricopeptide repeat domain"/>
    <property type="match status" value="1"/>
</dbReference>
<reference evidence="4" key="1">
    <citation type="submission" date="2023-07" db="EMBL/GenBank/DDBJ databases">
        <authorList>
            <person name="Luz R."/>
            <person name="Cordeiro R."/>
            <person name="Fonseca A."/>
            <person name="Goncalves V."/>
        </authorList>
    </citation>
    <scope>NUCLEOTIDE SEQUENCE [LARGE SCALE GENOMIC DNA]</scope>
    <source>
        <strain evidence="4">BACA0444</strain>
    </source>
</reference>
<keyword evidence="4" id="KW-1185">Reference proteome</keyword>
<dbReference type="InterPro" id="IPR011990">
    <property type="entry name" value="TPR-like_helical_dom_sf"/>
</dbReference>
<sequence length="271" mass="31510">MELSPTRRDFFRTLHESPLNLARAALYIAKEEYPELLVEDYIQHLEFLGQSVKKRLPTERYPLRIIGTINDYLYGELGFSGNTADYYNPENSFLNRVLERRTGIPITLALVYLEVARRVDFPMVGVGFPGHFLIRPDLPDVEIHIDVFHNGEILFAQDCQARLAEIFQQAVPLRPEFFQAVTPQQFLIRMLSNLKRIYLEQRDLERCLGAVERILLVSPQAPDELRDRGILSYHLGRWRAARADLLDYLATRPSLEQQALIQDILRQMIDD</sequence>
<evidence type="ECO:0000313" key="4">
    <source>
        <dbReference type="Proteomes" id="UP001268256"/>
    </source>
</evidence>
<accession>A0AAE4FW11</accession>
<evidence type="ECO:0000259" key="2">
    <source>
        <dbReference type="Pfam" id="PF13369"/>
    </source>
</evidence>
<evidence type="ECO:0000256" key="1">
    <source>
        <dbReference type="ARBA" id="ARBA00007100"/>
    </source>
</evidence>
<feature type="domain" description="Protein SirB1 N-terminal" evidence="2">
    <location>
        <begin position="40"/>
        <end position="191"/>
    </location>
</feature>
<evidence type="ECO:0000313" key="3">
    <source>
        <dbReference type="EMBL" id="MDS3862344.1"/>
    </source>
</evidence>
<dbReference type="InterPro" id="IPR032698">
    <property type="entry name" value="SirB1_N"/>
</dbReference>
<dbReference type="PANTHER" id="PTHR31350">
    <property type="entry name" value="SI:DKEY-261L7.2"/>
    <property type="match status" value="1"/>
</dbReference>
<comment type="caution">
    <text evidence="3">The sequence shown here is derived from an EMBL/GenBank/DDBJ whole genome shotgun (WGS) entry which is preliminary data.</text>
</comment>
<proteinExistence type="inferred from homology"/>
<protein>
    <submittedName>
        <fullName evidence="3">Transglutaminase-like domain-containing protein</fullName>
    </submittedName>
</protein>
<dbReference type="Pfam" id="PF13371">
    <property type="entry name" value="TPR_9"/>
    <property type="match status" value="1"/>
</dbReference>
<organism evidence="3 4">
    <name type="scientific">Pseudocalidococcus azoricus BACA0444</name>
    <dbReference type="NCBI Taxonomy" id="2918990"/>
    <lineage>
        <taxon>Bacteria</taxon>
        <taxon>Bacillati</taxon>
        <taxon>Cyanobacteriota</taxon>
        <taxon>Cyanophyceae</taxon>
        <taxon>Acaryochloridales</taxon>
        <taxon>Thermosynechococcaceae</taxon>
        <taxon>Pseudocalidococcus</taxon>
        <taxon>Pseudocalidococcus azoricus</taxon>
    </lineage>
</organism>
<comment type="similarity">
    <text evidence="1">Belongs to the UPF0162 family.</text>
</comment>
<dbReference type="AlphaFoldDB" id="A0AAE4FW11"/>
<dbReference type="Pfam" id="PF13369">
    <property type="entry name" value="Transglut_core2"/>
    <property type="match status" value="1"/>
</dbReference>
<dbReference type="RefSeq" id="WP_322879550.1">
    <property type="nucleotide sequence ID" value="NZ_JAVMIP010000027.1"/>
</dbReference>
<dbReference type="SUPFAM" id="SSF48452">
    <property type="entry name" value="TPR-like"/>
    <property type="match status" value="1"/>
</dbReference>
<dbReference type="Proteomes" id="UP001268256">
    <property type="component" value="Unassembled WGS sequence"/>
</dbReference>
<dbReference type="PANTHER" id="PTHR31350:SF21">
    <property type="entry name" value="F-BOX ONLY PROTEIN 21"/>
    <property type="match status" value="1"/>
</dbReference>
<name>A0AAE4FW11_9CYAN</name>
<gene>
    <name evidence="3" type="ORF">RIF25_16210</name>
</gene>